<keyword evidence="1" id="KW-0472">Membrane</keyword>
<sequence length="109" mass="12109">MIGALNTVLIILTTASLGAYLAKSQGLRVLREIQEATSMGYMPGNELLHGFFVLVGSFALITPGFLTDIIGLSMLIPQIRGIYVEMAKGVIRKKIQNGQWQMRMYTDFR</sequence>
<proteinExistence type="predicted"/>
<evidence type="ECO:0000313" key="3">
    <source>
        <dbReference type="Proteomes" id="UP000033096"/>
    </source>
</evidence>
<dbReference type="PANTHER" id="PTHR35335:SF1">
    <property type="entry name" value="UPF0716 PROTEIN FXSA"/>
    <property type="match status" value="1"/>
</dbReference>
<gene>
    <name evidence="2" type="ORF">MSVAZ_0969</name>
</gene>
<dbReference type="KEGG" id="mvc:MSVAZ_0969"/>
<dbReference type="Pfam" id="PF04186">
    <property type="entry name" value="FxsA"/>
    <property type="match status" value="1"/>
</dbReference>
<evidence type="ECO:0000256" key="1">
    <source>
        <dbReference type="SAM" id="Phobius"/>
    </source>
</evidence>
<reference evidence="2 3" key="1">
    <citation type="submission" date="2014-07" db="EMBL/GenBank/DDBJ databases">
        <title>Methanogenic archaea and the global carbon cycle.</title>
        <authorList>
            <person name="Henriksen J.R."/>
            <person name="Luke J."/>
            <person name="Reinhart S."/>
            <person name="Benedict M.N."/>
            <person name="Youngblut N.D."/>
            <person name="Metcalf M.E."/>
            <person name="Whitaker R.J."/>
            <person name="Metcalf W.W."/>
        </authorList>
    </citation>
    <scope>NUCLEOTIDE SEQUENCE [LARGE SCALE GENOMIC DNA]</scope>
    <source>
        <strain evidence="2 3">Z-761</strain>
    </source>
</reference>
<dbReference type="GO" id="GO:0016020">
    <property type="term" value="C:membrane"/>
    <property type="evidence" value="ECO:0007669"/>
    <property type="project" value="InterPro"/>
</dbReference>
<dbReference type="EMBL" id="CP009520">
    <property type="protein sequence ID" value="AKB43238.1"/>
    <property type="molecule type" value="Genomic_DNA"/>
</dbReference>
<dbReference type="AlphaFoldDB" id="A0A0E3Q3M5"/>
<dbReference type="HOGENOM" id="CLU_085083_5_0_2"/>
<protein>
    <submittedName>
        <fullName evidence="2">FxsA protein</fullName>
    </submittedName>
</protein>
<keyword evidence="1" id="KW-1133">Transmembrane helix</keyword>
<name>A0A0E3Q3M5_9EURY</name>
<evidence type="ECO:0000313" key="2">
    <source>
        <dbReference type="EMBL" id="AKB43238.1"/>
    </source>
</evidence>
<organism evidence="2 3">
    <name type="scientific">Methanosarcina vacuolata Z-761</name>
    <dbReference type="NCBI Taxonomy" id="1434123"/>
    <lineage>
        <taxon>Archaea</taxon>
        <taxon>Methanobacteriati</taxon>
        <taxon>Methanobacteriota</taxon>
        <taxon>Stenosarchaea group</taxon>
        <taxon>Methanomicrobia</taxon>
        <taxon>Methanosarcinales</taxon>
        <taxon>Methanosarcinaceae</taxon>
        <taxon>Methanosarcina</taxon>
    </lineage>
</organism>
<dbReference type="STRING" id="1434123.MSVAZ_0969"/>
<accession>A0A0E3Q3M5</accession>
<dbReference type="InterPro" id="IPR007313">
    <property type="entry name" value="FxsA"/>
</dbReference>
<dbReference type="Proteomes" id="UP000033096">
    <property type="component" value="Chromosome"/>
</dbReference>
<dbReference type="NCBIfam" id="NF008528">
    <property type="entry name" value="PRK11463.1-2"/>
    <property type="match status" value="1"/>
</dbReference>
<feature type="transmembrane region" description="Helical" evidence="1">
    <location>
        <begin position="48"/>
        <end position="76"/>
    </location>
</feature>
<dbReference type="PANTHER" id="PTHR35335">
    <property type="entry name" value="UPF0716 PROTEIN FXSA"/>
    <property type="match status" value="1"/>
</dbReference>
<dbReference type="PATRIC" id="fig|1434123.4.peg.1126"/>
<keyword evidence="3" id="KW-1185">Reference proteome</keyword>
<keyword evidence="1" id="KW-0812">Transmembrane</keyword>